<reference evidence="1" key="1">
    <citation type="submission" date="2020-04" db="EMBL/GenBank/DDBJ databases">
        <authorList>
            <person name="Alioto T."/>
            <person name="Alioto T."/>
            <person name="Gomez Garrido J."/>
        </authorList>
    </citation>
    <scope>NUCLEOTIDE SEQUENCE</scope>
    <source>
        <strain evidence="1">A484AB</strain>
    </source>
</reference>
<proteinExistence type="predicted"/>
<protein>
    <submittedName>
        <fullName evidence="1">Uncharacterized protein</fullName>
    </submittedName>
</protein>
<comment type="caution">
    <text evidence="1">The sequence shown here is derived from an EMBL/GenBank/DDBJ whole genome shotgun (WGS) entry which is preliminary data.</text>
</comment>
<accession>A0A6S7LTQ2</accession>
<dbReference type="Proteomes" id="UP001152795">
    <property type="component" value="Unassembled WGS sequence"/>
</dbReference>
<evidence type="ECO:0000313" key="1">
    <source>
        <dbReference type="EMBL" id="CAB4042919.1"/>
    </source>
</evidence>
<name>A0A6S7LTQ2_PARCT</name>
<dbReference type="EMBL" id="CACRXK020031114">
    <property type="protein sequence ID" value="CAB4042919.1"/>
    <property type="molecule type" value="Genomic_DNA"/>
</dbReference>
<gene>
    <name evidence="1" type="ORF">PACLA_8A018265</name>
</gene>
<keyword evidence="2" id="KW-1185">Reference proteome</keyword>
<sequence length="94" mass="11096">MTKAHKPFQNLNKQELVQDLEESMMGKKNELQKLLTEEQFITFDTLVEIQRIAYSAKAEKNPKSVLRLHDRTWYHGIILSPKPCQWKHLHHTAS</sequence>
<organism evidence="1 2">
    <name type="scientific">Paramuricea clavata</name>
    <name type="common">Red gorgonian</name>
    <name type="synonym">Violescent sea-whip</name>
    <dbReference type="NCBI Taxonomy" id="317549"/>
    <lineage>
        <taxon>Eukaryota</taxon>
        <taxon>Metazoa</taxon>
        <taxon>Cnidaria</taxon>
        <taxon>Anthozoa</taxon>
        <taxon>Octocorallia</taxon>
        <taxon>Malacalcyonacea</taxon>
        <taxon>Plexauridae</taxon>
        <taxon>Paramuricea</taxon>
    </lineage>
</organism>
<dbReference type="AlphaFoldDB" id="A0A6S7LTQ2"/>
<evidence type="ECO:0000313" key="2">
    <source>
        <dbReference type="Proteomes" id="UP001152795"/>
    </source>
</evidence>